<keyword evidence="3" id="KW-1185">Reference proteome</keyword>
<reference evidence="2 3" key="1">
    <citation type="submission" date="2019-06" db="EMBL/GenBank/DDBJ databases">
        <title>A chromosomal-level reference genome of Carpinus fangiana (Coryloideae, Betulaceae).</title>
        <authorList>
            <person name="Yang X."/>
            <person name="Wang Z."/>
            <person name="Zhang L."/>
            <person name="Hao G."/>
            <person name="Liu J."/>
            <person name="Yang Y."/>
        </authorList>
    </citation>
    <scope>NUCLEOTIDE SEQUENCE [LARGE SCALE GENOMIC DNA]</scope>
    <source>
        <strain evidence="2">Cfa_2016G</strain>
        <tissue evidence="2">Leaf</tissue>
    </source>
</reference>
<accession>A0A660KRS7</accession>
<sequence>MSNFVGNVRKHFLHNRTTNNSTQVLNPRLWRQPNPTLVTGYEPHSPATKLPPQPTLLQWPNFQRTLSP</sequence>
<proteinExistence type="predicted"/>
<evidence type="ECO:0000313" key="2">
    <source>
        <dbReference type="EMBL" id="KAE8038420.1"/>
    </source>
</evidence>
<feature type="region of interest" description="Disordered" evidence="1">
    <location>
        <begin position="36"/>
        <end position="68"/>
    </location>
</feature>
<feature type="compositionally biased region" description="Polar residues" evidence="1">
    <location>
        <begin position="55"/>
        <end position="68"/>
    </location>
</feature>
<protein>
    <submittedName>
        <fullName evidence="2">Uncharacterized protein</fullName>
    </submittedName>
</protein>
<evidence type="ECO:0000256" key="1">
    <source>
        <dbReference type="SAM" id="MobiDB-lite"/>
    </source>
</evidence>
<gene>
    <name evidence="2" type="ORF">FH972_010931</name>
</gene>
<dbReference type="EMBL" id="CM017324">
    <property type="protein sequence ID" value="KAE8038420.1"/>
    <property type="molecule type" value="Genomic_DNA"/>
</dbReference>
<dbReference type="AlphaFoldDB" id="A0A660KRS7"/>
<organism evidence="2 3">
    <name type="scientific">Carpinus fangiana</name>
    <dbReference type="NCBI Taxonomy" id="176857"/>
    <lineage>
        <taxon>Eukaryota</taxon>
        <taxon>Viridiplantae</taxon>
        <taxon>Streptophyta</taxon>
        <taxon>Embryophyta</taxon>
        <taxon>Tracheophyta</taxon>
        <taxon>Spermatophyta</taxon>
        <taxon>Magnoliopsida</taxon>
        <taxon>eudicotyledons</taxon>
        <taxon>Gunneridae</taxon>
        <taxon>Pentapetalae</taxon>
        <taxon>rosids</taxon>
        <taxon>fabids</taxon>
        <taxon>Fagales</taxon>
        <taxon>Betulaceae</taxon>
        <taxon>Carpinus</taxon>
    </lineage>
</organism>
<dbReference type="Proteomes" id="UP000327013">
    <property type="component" value="Chromosome 4"/>
</dbReference>
<name>A0A660KRS7_9ROSI</name>
<evidence type="ECO:0000313" key="3">
    <source>
        <dbReference type="Proteomes" id="UP000327013"/>
    </source>
</evidence>